<dbReference type="RefSeq" id="WP_139622832.1">
    <property type="nucleotide sequence ID" value="NZ_VDMP01000023.1"/>
</dbReference>
<name>A0A5C4VYZ4_9ACTN</name>
<organism evidence="1 2">
    <name type="scientific">Nocardioides albidus</name>
    <dbReference type="NCBI Taxonomy" id="1517589"/>
    <lineage>
        <taxon>Bacteria</taxon>
        <taxon>Bacillati</taxon>
        <taxon>Actinomycetota</taxon>
        <taxon>Actinomycetes</taxon>
        <taxon>Propionibacteriales</taxon>
        <taxon>Nocardioidaceae</taxon>
        <taxon>Nocardioides</taxon>
    </lineage>
</organism>
<dbReference type="AlphaFoldDB" id="A0A5C4VYZ4"/>
<comment type="caution">
    <text evidence="1">The sequence shown here is derived from an EMBL/GenBank/DDBJ whole genome shotgun (WGS) entry which is preliminary data.</text>
</comment>
<dbReference type="Proteomes" id="UP000313231">
    <property type="component" value="Unassembled WGS sequence"/>
</dbReference>
<protein>
    <recommendedName>
        <fullName evidence="3">WXG100 family type VII secretion target</fullName>
    </recommendedName>
</protein>
<sequence length="112" mass="12251">MSFAVQSQNLRRQAAVWSDRKDDVATVRAAISPGFGQGWKFGFMAGSAGVREMYDEWTSDMANCLTDAGYSFAYLDAALVSCANEYDDSDATAATSAQKLDKMIEESGYHHD</sequence>
<reference evidence="1 2" key="1">
    <citation type="journal article" date="2016" name="Int. J. Syst. Evol. Microbiol.">
        <title>Nocardioides albidus sp. nov., an actinobacterium isolated from garden soil.</title>
        <authorList>
            <person name="Singh H."/>
            <person name="Du J."/>
            <person name="Trinh H."/>
            <person name="Won K."/>
            <person name="Yang J.E."/>
            <person name="Yin C."/>
            <person name="Kook M."/>
            <person name="Yi T.H."/>
        </authorList>
    </citation>
    <scope>NUCLEOTIDE SEQUENCE [LARGE SCALE GENOMIC DNA]</scope>
    <source>
        <strain evidence="1 2">CCTCC AB 2015297</strain>
    </source>
</reference>
<accession>A0A5C4VYZ4</accession>
<evidence type="ECO:0000313" key="2">
    <source>
        <dbReference type="Proteomes" id="UP000313231"/>
    </source>
</evidence>
<evidence type="ECO:0008006" key="3">
    <source>
        <dbReference type="Google" id="ProtNLM"/>
    </source>
</evidence>
<keyword evidence="2" id="KW-1185">Reference proteome</keyword>
<evidence type="ECO:0000313" key="1">
    <source>
        <dbReference type="EMBL" id="TNM40486.1"/>
    </source>
</evidence>
<gene>
    <name evidence="1" type="ORF">FHP29_10590</name>
</gene>
<dbReference type="OrthoDB" id="3790092at2"/>
<proteinExistence type="predicted"/>
<dbReference type="EMBL" id="VDMP01000023">
    <property type="protein sequence ID" value="TNM40486.1"/>
    <property type="molecule type" value="Genomic_DNA"/>
</dbReference>